<evidence type="ECO:0000259" key="5">
    <source>
        <dbReference type="Pfam" id="PF09223"/>
    </source>
</evidence>
<proteinExistence type="predicted"/>
<feature type="signal peptide" evidence="4">
    <location>
        <begin position="1"/>
        <end position="24"/>
    </location>
</feature>
<dbReference type="SUPFAM" id="SSF50814">
    <property type="entry name" value="Lipocalins"/>
    <property type="match status" value="1"/>
</dbReference>
<feature type="region of interest" description="Disordered" evidence="3">
    <location>
        <begin position="26"/>
        <end position="51"/>
    </location>
</feature>
<name>F1T6V1_9ACTN</name>
<feature type="domain" description="ZinT" evidence="5">
    <location>
        <begin position="47"/>
        <end position="215"/>
    </location>
</feature>
<dbReference type="PROSITE" id="PS51257">
    <property type="entry name" value="PROKAR_LIPOPROTEIN"/>
    <property type="match status" value="1"/>
</dbReference>
<evidence type="ECO:0000256" key="2">
    <source>
        <dbReference type="ARBA" id="ARBA00022833"/>
    </source>
</evidence>
<comment type="caution">
    <text evidence="6">The sequence shown here is derived from an EMBL/GenBank/DDBJ whole genome shotgun (WGS) entry which is preliminary data.</text>
</comment>
<keyword evidence="2" id="KW-0862">Zinc</keyword>
<dbReference type="RefSeq" id="WP_006303397.1">
    <property type="nucleotide sequence ID" value="NZ_ACGK02000005.1"/>
</dbReference>
<feature type="chain" id="PRO_5039573107" description="ZinT domain-containing protein" evidence="4">
    <location>
        <begin position="25"/>
        <end position="217"/>
    </location>
</feature>
<feature type="compositionally biased region" description="Low complexity" evidence="3">
    <location>
        <begin position="32"/>
        <end position="46"/>
    </location>
</feature>
<organism evidence="6 7">
    <name type="scientific">Fannyhessea vaginae DSM 15829</name>
    <dbReference type="NCBI Taxonomy" id="525256"/>
    <lineage>
        <taxon>Bacteria</taxon>
        <taxon>Bacillati</taxon>
        <taxon>Actinomycetota</taxon>
        <taxon>Coriobacteriia</taxon>
        <taxon>Coriobacteriales</taxon>
        <taxon>Atopobiaceae</taxon>
        <taxon>Fannyhessea</taxon>
    </lineage>
</organism>
<dbReference type="EMBL" id="ACGK02000005">
    <property type="protein sequence ID" value="EGF22680.1"/>
    <property type="molecule type" value="Genomic_DNA"/>
</dbReference>
<dbReference type="Proteomes" id="UP000005947">
    <property type="component" value="Unassembled WGS sequence"/>
</dbReference>
<dbReference type="GO" id="GO:0008270">
    <property type="term" value="F:zinc ion binding"/>
    <property type="evidence" value="ECO:0007669"/>
    <property type="project" value="InterPro"/>
</dbReference>
<dbReference type="Pfam" id="PF09223">
    <property type="entry name" value="ZinT"/>
    <property type="match status" value="1"/>
</dbReference>
<evidence type="ECO:0000256" key="3">
    <source>
        <dbReference type="SAM" id="MobiDB-lite"/>
    </source>
</evidence>
<reference evidence="6 7" key="1">
    <citation type="submission" date="2011-02" db="EMBL/GenBank/DDBJ databases">
        <authorList>
            <person name="Muzny D."/>
            <person name="Qin X."/>
            <person name="Buhay C."/>
            <person name="Dugan-Rocha S."/>
            <person name="Ding Y."/>
            <person name="Chen G."/>
            <person name="Hawes A."/>
            <person name="Holder M."/>
            <person name="Jhangiani S."/>
            <person name="Johnson A."/>
            <person name="Khan Z."/>
            <person name="Li Z."/>
            <person name="Liu W."/>
            <person name="Liu X."/>
            <person name="Perez L."/>
            <person name="Shen H."/>
            <person name="Wang Q."/>
            <person name="Watt J."/>
            <person name="Xi L."/>
            <person name="Xin Y."/>
            <person name="Zhou J."/>
            <person name="Deng J."/>
            <person name="Jiang H."/>
            <person name="Liu Y."/>
            <person name="Qu J."/>
            <person name="Song X.-Z."/>
            <person name="Zhang L."/>
            <person name="Villasana D."/>
            <person name="Johnson A."/>
            <person name="Liu J."/>
            <person name="Liyanage D."/>
            <person name="Lorensuhewa L."/>
            <person name="Robinson T."/>
            <person name="Song A."/>
            <person name="Song B.-B."/>
            <person name="Dinh H."/>
            <person name="Thornton R."/>
            <person name="Coyle M."/>
            <person name="Francisco L."/>
            <person name="Jackson L."/>
            <person name="Javaid M."/>
            <person name="Korchina V."/>
            <person name="Kovar C."/>
            <person name="Mata R."/>
            <person name="Mathew T."/>
            <person name="Ngo R."/>
            <person name="Nguyen L."/>
            <person name="Nguyen N."/>
            <person name="Okwuonu G."/>
            <person name="Ongeri F."/>
            <person name="Pham C."/>
            <person name="Simmons D."/>
            <person name="Wilczek-Boney K."/>
            <person name="Hale W."/>
            <person name="Jakkamsetti A."/>
            <person name="Pham P."/>
            <person name="Ruth R."/>
            <person name="San Lucas F."/>
            <person name="Warren J."/>
            <person name="Zhang J."/>
            <person name="Zhao Z."/>
            <person name="Zhou C."/>
            <person name="Zhu D."/>
            <person name="Lee S."/>
            <person name="Bess C."/>
            <person name="Blankenburg K."/>
            <person name="Forbes L."/>
            <person name="Fu Q."/>
            <person name="Gubbala S."/>
            <person name="Hirani K."/>
            <person name="Jayaseelan J.C."/>
            <person name="Lara F."/>
            <person name="Munidasa M."/>
            <person name="Palculict T."/>
            <person name="Patil S."/>
            <person name="Pu L.-L."/>
            <person name="Saada N."/>
            <person name="Tang L."/>
            <person name="Weissenberger G."/>
            <person name="Zhu Y."/>
            <person name="Hemphill L."/>
            <person name="Shang Y."/>
            <person name="Youmans B."/>
            <person name="Ayvaz T."/>
            <person name="Ross M."/>
            <person name="Santibanez J."/>
            <person name="Aqrawi P."/>
            <person name="Gross S."/>
            <person name="Joshi V."/>
            <person name="Fowler G."/>
            <person name="Nazareth L."/>
            <person name="Reid J."/>
            <person name="Worley K."/>
            <person name="Petrosino J."/>
            <person name="Highlander S."/>
            <person name="Gibbs R."/>
        </authorList>
    </citation>
    <scope>NUCLEOTIDE SEQUENCE [LARGE SCALE GENOMIC DNA]</scope>
    <source>
        <strain evidence="6 7">DSM 15829</strain>
    </source>
</reference>
<evidence type="ECO:0000313" key="6">
    <source>
        <dbReference type="EMBL" id="EGF22680.1"/>
    </source>
</evidence>
<evidence type="ECO:0000256" key="4">
    <source>
        <dbReference type="SAM" id="SignalP"/>
    </source>
</evidence>
<dbReference type="OrthoDB" id="3186216at2"/>
<accession>F1T6V1</accession>
<keyword evidence="1 4" id="KW-0732">Signal</keyword>
<protein>
    <recommendedName>
        <fullName evidence="5">ZinT domain-containing protein</fullName>
    </recommendedName>
</protein>
<sequence length="217" mass="24303">MNKFGTIAASALSVGLAFSIFGCAGQQSAPKSQSQNAEAEQSQSASADKKEAVKDLKGWEGTWNDFSKYLDDKELDSAYAEKAKEAGKSPEDIKKELKERRHSDFGGLEIKGDTITFLDGFKDKGGKEIGKVTYKYKDSKKVQHGGKELEWDVFEAEDKDAKYPVLLMMPVHGEEELVHFHMRYGKNADELFKKDGWFPTFVKPNSTMDQIADEVKE</sequence>
<dbReference type="AlphaFoldDB" id="F1T6V1"/>
<dbReference type="InterPro" id="IPR012674">
    <property type="entry name" value="Calycin"/>
</dbReference>
<dbReference type="eggNOG" id="COG3443">
    <property type="taxonomic scope" value="Bacteria"/>
</dbReference>
<dbReference type="InterPro" id="IPR015304">
    <property type="entry name" value="ZinT_dom"/>
</dbReference>
<dbReference type="Gene3D" id="2.40.128.20">
    <property type="match status" value="1"/>
</dbReference>
<keyword evidence="7" id="KW-1185">Reference proteome</keyword>
<evidence type="ECO:0000256" key="1">
    <source>
        <dbReference type="ARBA" id="ARBA00022729"/>
    </source>
</evidence>
<evidence type="ECO:0000313" key="7">
    <source>
        <dbReference type="Proteomes" id="UP000005947"/>
    </source>
</evidence>
<gene>
    <name evidence="6" type="ORF">HMPREF0091_11187</name>
</gene>
<dbReference type="GeneID" id="93209999"/>